<organism evidence="1 2">
    <name type="scientific">Streptomyces peucetius</name>
    <dbReference type="NCBI Taxonomy" id="1950"/>
    <lineage>
        <taxon>Bacteria</taxon>
        <taxon>Bacillati</taxon>
        <taxon>Actinomycetota</taxon>
        <taxon>Actinomycetes</taxon>
        <taxon>Kitasatosporales</taxon>
        <taxon>Streptomycetaceae</taxon>
        <taxon>Streptomyces</taxon>
    </lineage>
</organism>
<reference evidence="1" key="1">
    <citation type="submission" date="2022-10" db="EMBL/GenBank/DDBJ databases">
        <title>Cytochrome P450 Catalyzes Benzene Ring Formation in the Biosynthesis of Trialkyl-Substituted Aromatic Polyketides.</title>
        <authorList>
            <person name="Zhao E."/>
            <person name="Ge H."/>
        </authorList>
    </citation>
    <scope>NUCLEOTIDE SEQUENCE</scope>
    <source>
        <strain evidence="1">NA0869</strain>
    </source>
</reference>
<keyword evidence="2" id="KW-1185">Reference proteome</keyword>
<dbReference type="EMBL" id="CP107567">
    <property type="protein sequence ID" value="UYQ61937.1"/>
    <property type="molecule type" value="Genomic_DNA"/>
</dbReference>
<evidence type="ECO:0000313" key="2">
    <source>
        <dbReference type="Proteomes" id="UP001163878"/>
    </source>
</evidence>
<dbReference type="Proteomes" id="UP001163878">
    <property type="component" value="Chromosome"/>
</dbReference>
<dbReference type="RefSeq" id="WP_264243165.1">
    <property type="nucleotide sequence ID" value="NZ_CP107567.1"/>
</dbReference>
<gene>
    <name evidence="1" type="ORF">OGH68_10825</name>
</gene>
<evidence type="ECO:0000313" key="1">
    <source>
        <dbReference type="EMBL" id="UYQ61937.1"/>
    </source>
</evidence>
<protein>
    <submittedName>
        <fullName evidence="1">Uncharacterized protein</fullName>
    </submittedName>
</protein>
<name>A0ABY6I7V8_STRPE</name>
<accession>A0ABY6I7V8</accession>
<sequence>MELTPEELVAEFRDAVTELYFARKRIAILEAENAVLRARLTEQAEEPADATV</sequence>
<proteinExistence type="predicted"/>